<dbReference type="SUPFAM" id="SSF53187">
    <property type="entry name" value="Zn-dependent exopeptidases"/>
    <property type="match status" value="1"/>
</dbReference>
<dbReference type="FunFam" id="2.30.250.10:FF:000006">
    <property type="entry name" value="Probable M18 family aminopeptidase 1"/>
    <property type="match status" value="1"/>
</dbReference>
<evidence type="ECO:0000313" key="12">
    <source>
        <dbReference type="Proteomes" id="UP000002366"/>
    </source>
</evidence>
<comment type="cofactor">
    <cofactor evidence="1 10">
        <name>Zn(2+)</name>
        <dbReference type="ChEBI" id="CHEBI:29105"/>
    </cofactor>
</comment>
<dbReference type="PANTHER" id="PTHR28570:SF2">
    <property type="entry name" value="M18 FAMILY AMINOPEPTIDASE 1-RELATED"/>
    <property type="match status" value="1"/>
</dbReference>
<evidence type="ECO:0000256" key="1">
    <source>
        <dbReference type="ARBA" id="ARBA00001947"/>
    </source>
</evidence>
<keyword evidence="7 9" id="KW-0862">Zinc</keyword>
<keyword evidence="4 9" id="KW-0645">Protease</keyword>
<dbReference type="GO" id="GO:0004177">
    <property type="term" value="F:aminopeptidase activity"/>
    <property type="evidence" value="ECO:0007669"/>
    <property type="project" value="UniProtKB-KW"/>
</dbReference>
<dbReference type="InterPro" id="IPR023358">
    <property type="entry name" value="Peptidase_M18_dom2"/>
</dbReference>
<dbReference type="AlphaFoldDB" id="D5EFM7"/>
<dbReference type="STRING" id="572547.Amico_1238"/>
<dbReference type="PANTHER" id="PTHR28570">
    <property type="entry name" value="ASPARTYL AMINOPEPTIDASE"/>
    <property type="match status" value="1"/>
</dbReference>
<evidence type="ECO:0000256" key="10">
    <source>
        <dbReference type="RuleBase" id="RU004387"/>
    </source>
</evidence>
<keyword evidence="5 9" id="KW-0479">Metal-binding</keyword>
<accession>D5EFM7</accession>
<dbReference type="NCBIfam" id="NF002600">
    <property type="entry name" value="PRK02256.1"/>
    <property type="match status" value="1"/>
</dbReference>
<dbReference type="InterPro" id="IPR001948">
    <property type="entry name" value="Peptidase_M18"/>
</dbReference>
<comment type="similarity">
    <text evidence="2 9">Belongs to the peptidase M18 family.</text>
</comment>
<evidence type="ECO:0000256" key="2">
    <source>
        <dbReference type="ARBA" id="ARBA00008290"/>
    </source>
</evidence>
<evidence type="ECO:0000313" key="11">
    <source>
        <dbReference type="EMBL" id="ADE57359.1"/>
    </source>
</evidence>
<dbReference type="Pfam" id="PF02127">
    <property type="entry name" value="Peptidase_M18"/>
    <property type="match status" value="1"/>
</dbReference>
<dbReference type="HOGENOM" id="CLU_590123_0_0_0"/>
<dbReference type="Proteomes" id="UP000002366">
    <property type="component" value="Chromosome"/>
</dbReference>
<dbReference type="GO" id="GO:0008237">
    <property type="term" value="F:metallopeptidase activity"/>
    <property type="evidence" value="ECO:0007669"/>
    <property type="project" value="UniProtKB-KW"/>
</dbReference>
<name>D5EFM7_AMICL</name>
<evidence type="ECO:0000256" key="7">
    <source>
        <dbReference type="ARBA" id="ARBA00022833"/>
    </source>
</evidence>
<dbReference type="OrthoDB" id="89722at2"/>
<keyword evidence="3 9" id="KW-0031">Aminopeptidase</keyword>
<dbReference type="GO" id="GO:0008270">
    <property type="term" value="F:zinc ion binding"/>
    <property type="evidence" value="ECO:0007669"/>
    <property type="project" value="InterPro"/>
</dbReference>
<dbReference type="RefSeq" id="WP_013048622.1">
    <property type="nucleotide sequence ID" value="NC_014011.1"/>
</dbReference>
<proteinExistence type="inferred from homology"/>
<evidence type="ECO:0000256" key="4">
    <source>
        <dbReference type="ARBA" id="ARBA00022670"/>
    </source>
</evidence>
<sequence length="476" mass="52452">MSNRDIEAKYREKGFYSFSSAWEKLQEEEKKQVFALAEDYKHFLDNGKIERECVEQIVSMARIAGFVELEEMIKAGRQLEPGIKVMAVNRNKAVALFVIGEKPLSEGLRIVGSHIDSPRLDLKPQPLYEDSGMALLKTHYYGGIKKYQWATLPLAIHGVFAKKDGTLVHLNIGEKEDDPLFVISDILPHLGKSQASKKMSDGISGEDLNVIIGHIPVEDADIKEKVKLGVLQILAREYGVDEADFTSAEIEIVPAGKARDAGLDRGLILGYGHDDRSCAFASLRAILEVEHPLYTASALFVDKEEIGSMGSTGMESVFYENTVAELVALGSENYSELLLRRAFSNSKVLSADVDGAFDPTYPEPFDKRNSSLMGNGVVILKYTGSRGKYGSNDASAEFMAFVRGLYDENNVVWQTGELGKVDEGGGGTIAYILANRGADVIDCGVPVLSMHAPWELISKVDLFMAWKGYRAFLQSK</sequence>
<dbReference type="EC" id="3.4.11.-" evidence="10"/>
<keyword evidence="8 9" id="KW-0482">Metalloprotease</keyword>
<keyword evidence="6 9" id="KW-0378">Hydrolase</keyword>
<dbReference type="GO" id="GO:0006508">
    <property type="term" value="P:proteolysis"/>
    <property type="evidence" value="ECO:0007669"/>
    <property type="project" value="UniProtKB-KW"/>
</dbReference>
<evidence type="ECO:0000256" key="9">
    <source>
        <dbReference type="RuleBase" id="RU004386"/>
    </source>
</evidence>
<protein>
    <recommendedName>
        <fullName evidence="10">M18 family aminopeptidase</fullName>
        <ecNumber evidence="10">3.4.11.-</ecNumber>
    </recommendedName>
</protein>
<gene>
    <name evidence="11" type="ordered locus">Amico_1238</name>
</gene>
<evidence type="ECO:0000256" key="6">
    <source>
        <dbReference type="ARBA" id="ARBA00022801"/>
    </source>
</evidence>
<evidence type="ECO:0000256" key="8">
    <source>
        <dbReference type="ARBA" id="ARBA00023049"/>
    </source>
</evidence>
<dbReference type="GO" id="GO:0005737">
    <property type="term" value="C:cytoplasm"/>
    <property type="evidence" value="ECO:0007669"/>
    <property type="project" value="UniProtKB-ARBA"/>
</dbReference>
<dbReference type="Gene3D" id="3.40.630.10">
    <property type="entry name" value="Zn peptidases"/>
    <property type="match status" value="1"/>
</dbReference>
<keyword evidence="12" id="KW-1185">Reference proteome</keyword>
<evidence type="ECO:0000256" key="3">
    <source>
        <dbReference type="ARBA" id="ARBA00022438"/>
    </source>
</evidence>
<dbReference type="EMBL" id="CP001997">
    <property type="protein sequence ID" value="ADE57359.1"/>
    <property type="molecule type" value="Genomic_DNA"/>
</dbReference>
<dbReference type="PRINTS" id="PR00932">
    <property type="entry name" value="AMINO1PTASE"/>
</dbReference>
<evidence type="ECO:0000256" key="5">
    <source>
        <dbReference type="ARBA" id="ARBA00022723"/>
    </source>
</evidence>
<dbReference type="eggNOG" id="COG1362">
    <property type="taxonomic scope" value="Bacteria"/>
</dbReference>
<dbReference type="Gene3D" id="2.30.250.10">
    <property type="entry name" value="Aminopeptidase i, Domain 2"/>
    <property type="match status" value="1"/>
</dbReference>
<dbReference type="KEGG" id="aco:Amico_1238"/>
<organism evidence="11 12">
    <name type="scientific">Aminobacterium colombiense (strain DSM 12261 / ALA-1)</name>
    <dbReference type="NCBI Taxonomy" id="572547"/>
    <lineage>
        <taxon>Bacteria</taxon>
        <taxon>Thermotogati</taxon>
        <taxon>Synergistota</taxon>
        <taxon>Synergistia</taxon>
        <taxon>Synergistales</taxon>
        <taxon>Aminobacteriaceae</taxon>
        <taxon>Aminobacterium</taxon>
    </lineage>
</organism>
<reference evidence="11 12" key="1">
    <citation type="journal article" date="2010" name="Stand. Genomic Sci.">
        <title>Complete genome sequence of Aminobacterium colombiense type strain (ALA-1).</title>
        <authorList>
            <person name="Chertkov O."/>
            <person name="Sikorski J."/>
            <person name="Brambilla E."/>
            <person name="Lapidus A."/>
            <person name="Copeland A."/>
            <person name="Glavina Del Rio T."/>
            <person name="Nolan M."/>
            <person name="Lucas S."/>
            <person name="Tice H."/>
            <person name="Cheng J.F."/>
            <person name="Han C."/>
            <person name="Detter J.C."/>
            <person name="Bruce D."/>
            <person name="Tapia R."/>
            <person name="Goodwin L."/>
            <person name="Pitluck S."/>
            <person name="Liolios K."/>
            <person name="Ivanova N."/>
            <person name="Mavromatis K."/>
            <person name="Ovchinnikova G."/>
            <person name="Pati A."/>
            <person name="Chen A."/>
            <person name="Palaniappan K."/>
            <person name="Land M."/>
            <person name="Hauser L."/>
            <person name="Chang Y.J."/>
            <person name="Jeffries C.D."/>
            <person name="Spring S."/>
            <person name="Rohde M."/>
            <person name="Goker M."/>
            <person name="Bristow J."/>
            <person name="Eisen J.A."/>
            <person name="Markowitz V."/>
            <person name="Hugenholtz P."/>
            <person name="Kyrpides N.C."/>
            <person name="Klenk H.P."/>
        </authorList>
    </citation>
    <scope>NUCLEOTIDE SEQUENCE [LARGE SCALE GENOMIC DNA]</scope>
    <source>
        <strain evidence="12">DSM 12261 / ALA-1</strain>
    </source>
</reference>
<dbReference type="SUPFAM" id="SSF101821">
    <property type="entry name" value="Aminopeptidase/glucanase lid domain"/>
    <property type="match status" value="1"/>
</dbReference>